<keyword evidence="6" id="KW-0675">Receptor</keyword>
<dbReference type="PROSITE" id="PS50262">
    <property type="entry name" value="G_PROTEIN_RECEP_F1_2"/>
    <property type="match status" value="1"/>
</dbReference>
<protein>
    <recommendedName>
        <fullName evidence="10">G-protein coupled receptors family 1 profile domain-containing protein</fullName>
    </recommendedName>
</protein>
<dbReference type="PANTHER" id="PTHR24240">
    <property type="entry name" value="OPSIN"/>
    <property type="match status" value="1"/>
</dbReference>
<dbReference type="AlphaFoldDB" id="A0A913YIM4"/>
<feature type="region of interest" description="Disordered" evidence="8">
    <location>
        <begin position="166"/>
        <end position="186"/>
    </location>
</feature>
<dbReference type="Gene3D" id="1.20.1070.10">
    <property type="entry name" value="Rhodopsin 7-helix transmembrane proteins"/>
    <property type="match status" value="1"/>
</dbReference>
<feature type="domain" description="G-protein coupled receptors family 1 profile" evidence="10">
    <location>
        <begin position="1"/>
        <end position="251"/>
    </location>
</feature>
<evidence type="ECO:0000256" key="4">
    <source>
        <dbReference type="ARBA" id="ARBA00023040"/>
    </source>
</evidence>
<evidence type="ECO:0000256" key="9">
    <source>
        <dbReference type="SAM" id="Phobius"/>
    </source>
</evidence>
<evidence type="ECO:0000256" key="8">
    <source>
        <dbReference type="SAM" id="MobiDB-lite"/>
    </source>
</evidence>
<name>A0A913YIM4_EXADI</name>
<dbReference type="GO" id="GO:0016020">
    <property type="term" value="C:membrane"/>
    <property type="evidence" value="ECO:0007669"/>
    <property type="project" value="UniProtKB-SubCell"/>
</dbReference>
<accession>A0A913YIM4</accession>
<keyword evidence="3 9" id="KW-1133">Transmembrane helix</keyword>
<dbReference type="RefSeq" id="XP_028515225.1">
    <property type="nucleotide sequence ID" value="XM_028659424.1"/>
</dbReference>
<dbReference type="Proteomes" id="UP000887567">
    <property type="component" value="Unplaced"/>
</dbReference>
<feature type="transmembrane region" description="Helical" evidence="9">
    <location>
        <begin position="7"/>
        <end position="26"/>
    </location>
</feature>
<evidence type="ECO:0000313" key="11">
    <source>
        <dbReference type="EnsemblMetazoa" id="XP_028515225.1"/>
    </source>
</evidence>
<evidence type="ECO:0000256" key="3">
    <source>
        <dbReference type="ARBA" id="ARBA00022989"/>
    </source>
</evidence>
<evidence type="ECO:0000259" key="10">
    <source>
        <dbReference type="PROSITE" id="PS50262"/>
    </source>
</evidence>
<feature type="transmembrane region" description="Helical" evidence="9">
    <location>
        <begin position="128"/>
        <end position="150"/>
    </location>
</feature>
<evidence type="ECO:0000256" key="1">
    <source>
        <dbReference type="ARBA" id="ARBA00004141"/>
    </source>
</evidence>
<dbReference type="OrthoDB" id="5969750at2759"/>
<feature type="transmembrane region" description="Helical" evidence="9">
    <location>
        <begin position="234"/>
        <end position="254"/>
    </location>
</feature>
<keyword evidence="5 9" id="KW-0472">Membrane</keyword>
<evidence type="ECO:0000256" key="6">
    <source>
        <dbReference type="ARBA" id="ARBA00023170"/>
    </source>
</evidence>
<dbReference type="Pfam" id="PF00001">
    <property type="entry name" value="7tm_1"/>
    <property type="match status" value="1"/>
</dbReference>
<keyword evidence="7" id="KW-0807">Transducer</keyword>
<keyword evidence="12" id="KW-1185">Reference proteome</keyword>
<evidence type="ECO:0000256" key="2">
    <source>
        <dbReference type="ARBA" id="ARBA00022692"/>
    </source>
</evidence>
<sequence length="283" mass="31654">MLQNIAIVDMLTVVMAGPLFLVGVLLDQFGLILQTICNVQGFFLSSLCAVFLNTVSLVAISRCLAVLKPSLYHKIFVNKIIIRLLLLGIWSSSALLSTPPMNYKEGWGAYRRLESTCWLAWLPDQKSAMAYNVIVTMVTLGVAITFSALATKVVFSAGSKVIPSEPSLPPPYPGHQSVTPPPDKQASNTAVLNTEVFFLCSAMFLLYILLWVPLTIMDWAFLKDWRDLDYRVTIAFIFLFFGRSLFNPILCFVISSNIRKEFVNLFVRCKCVNGYSNDQNVEL</sequence>
<feature type="transmembrane region" description="Helical" evidence="9">
    <location>
        <begin position="32"/>
        <end position="60"/>
    </location>
</feature>
<comment type="subcellular location">
    <subcellularLocation>
        <location evidence="1">Membrane</location>
        <topology evidence="1">Multi-pass membrane protein</topology>
    </subcellularLocation>
</comment>
<feature type="compositionally biased region" description="Pro residues" evidence="8">
    <location>
        <begin position="166"/>
        <end position="183"/>
    </location>
</feature>
<dbReference type="InterPro" id="IPR050125">
    <property type="entry name" value="GPCR_opsins"/>
</dbReference>
<dbReference type="InterPro" id="IPR017452">
    <property type="entry name" value="GPCR_Rhodpsn_7TM"/>
</dbReference>
<evidence type="ECO:0000313" key="12">
    <source>
        <dbReference type="Proteomes" id="UP000887567"/>
    </source>
</evidence>
<proteinExistence type="predicted"/>
<dbReference type="EnsemblMetazoa" id="XM_028659424.1">
    <property type="protein sequence ID" value="XP_028515225.1"/>
    <property type="gene ID" value="LOC114575155"/>
</dbReference>
<keyword evidence="4" id="KW-0297">G-protein coupled receptor</keyword>
<evidence type="ECO:0000256" key="5">
    <source>
        <dbReference type="ARBA" id="ARBA00023136"/>
    </source>
</evidence>
<organism evidence="11 12">
    <name type="scientific">Exaiptasia diaphana</name>
    <name type="common">Tropical sea anemone</name>
    <name type="synonym">Aiptasia pulchella</name>
    <dbReference type="NCBI Taxonomy" id="2652724"/>
    <lineage>
        <taxon>Eukaryota</taxon>
        <taxon>Metazoa</taxon>
        <taxon>Cnidaria</taxon>
        <taxon>Anthozoa</taxon>
        <taxon>Hexacorallia</taxon>
        <taxon>Actiniaria</taxon>
        <taxon>Aiptasiidae</taxon>
        <taxon>Exaiptasia</taxon>
    </lineage>
</organism>
<dbReference type="OMA" id="HISCAMF"/>
<feature type="transmembrane region" description="Helical" evidence="9">
    <location>
        <begin position="80"/>
        <end position="98"/>
    </location>
</feature>
<evidence type="ECO:0000256" key="7">
    <source>
        <dbReference type="ARBA" id="ARBA00023224"/>
    </source>
</evidence>
<dbReference type="SUPFAM" id="SSF81321">
    <property type="entry name" value="Family A G protein-coupled receptor-like"/>
    <property type="match status" value="1"/>
</dbReference>
<reference evidence="11" key="1">
    <citation type="submission" date="2022-11" db="UniProtKB">
        <authorList>
            <consortium name="EnsemblMetazoa"/>
        </authorList>
    </citation>
    <scope>IDENTIFICATION</scope>
</reference>
<dbReference type="GO" id="GO:0004930">
    <property type="term" value="F:G protein-coupled receptor activity"/>
    <property type="evidence" value="ECO:0007669"/>
    <property type="project" value="UniProtKB-KW"/>
</dbReference>
<dbReference type="CDD" id="cd00637">
    <property type="entry name" value="7tm_classA_rhodopsin-like"/>
    <property type="match status" value="1"/>
</dbReference>
<dbReference type="GeneID" id="114575155"/>
<keyword evidence="2 9" id="KW-0812">Transmembrane</keyword>
<dbReference type="KEGG" id="epa:114575155"/>
<feature type="transmembrane region" description="Helical" evidence="9">
    <location>
        <begin position="196"/>
        <end position="214"/>
    </location>
</feature>
<dbReference type="InterPro" id="IPR000276">
    <property type="entry name" value="GPCR_Rhodpsn"/>
</dbReference>